<dbReference type="SUPFAM" id="SSF53335">
    <property type="entry name" value="S-adenosyl-L-methionine-dependent methyltransferases"/>
    <property type="match status" value="1"/>
</dbReference>
<accession>A0A8J2YUW9</accession>
<dbReference type="Gene3D" id="3.40.50.150">
    <property type="entry name" value="Vaccinia Virus protein VP39"/>
    <property type="match status" value="1"/>
</dbReference>
<dbReference type="RefSeq" id="WP_189047430.1">
    <property type="nucleotide sequence ID" value="NZ_BMJQ01000008.1"/>
</dbReference>
<proteinExistence type="predicted"/>
<dbReference type="AlphaFoldDB" id="A0A8J2YUW9"/>
<feature type="domain" description="Ribosomal RNA methyltransferase FtsJ" evidence="1">
    <location>
        <begin position="155"/>
        <end position="243"/>
    </location>
</feature>
<dbReference type="Pfam" id="PF01728">
    <property type="entry name" value="FtsJ"/>
    <property type="match status" value="1"/>
</dbReference>
<dbReference type="GO" id="GO:0008168">
    <property type="term" value="F:methyltransferase activity"/>
    <property type="evidence" value="ECO:0007669"/>
    <property type="project" value="UniProtKB-KW"/>
</dbReference>
<keyword evidence="2" id="KW-0489">Methyltransferase</keyword>
<evidence type="ECO:0000259" key="1">
    <source>
        <dbReference type="Pfam" id="PF01728"/>
    </source>
</evidence>
<dbReference type="Proteomes" id="UP000646365">
    <property type="component" value="Unassembled WGS sequence"/>
</dbReference>
<name>A0A8J2YUW9_9PROT</name>
<reference evidence="2" key="1">
    <citation type="journal article" date="2014" name="Int. J. Syst. Evol. Microbiol.">
        <title>Complete genome sequence of Corynebacterium casei LMG S-19264T (=DSM 44701T), isolated from a smear-ripened cheese.</title>
        <authorList>
            <consortium name="US DOE Joint Genome Institute (JGI-PGF)"/>
            <person name="Walter F."/>
            <person name="Albersmeier A."/>
            <person name="Kalinowski J."/>
            <person name="Ruckert C."/>
        </authorList>
    </citation>
    <scope>NUCLEOTIDE SEQUENCE</scope>
    <source>
        <strain evidence="2">CGMCC 1.15725</strain>
    </source>
</reference>
<reference evidence="2" key="2">
    <citation type="submission" date="2020-09" db="EMBL/GenBank/DDBJ databases">
        <authorList>
            <person name="Sun Q."/>
            <person name="Zhou Y."/>
        </authorList>
    </citation>
    <scope>NUCLEOTIDE SEQUENCE</scope>
    <source>
        <strain evidence="2">CGMCC 1.15725</strain>
    </source>
</reference>
<dbReference type="InterPro" id="IPR029063">
    <property type="entry name" value="SAM-dependent_MTases_sf"/>
</dbReference>
<evidence type="ECO:0000313" key="2">
    <source>
        <dbReference type="EMBL" id="GGF23143.1"/>
    </source>
</evidence>
<dbReference type="InterPro" id="IPR002877">
    <property type="entry name" value="RNA_MeTrfase_FtsJ_dom"/>
</dbReference>
<protein>
    <submittedName>
        <fullName evidence="2">Methyltransferase</fullName>
    </submittedName>
</protein>
<gene>
    <name evidence="2" type="ORF">GCM10011611_31550</name>
</gene>
<dbReference type="EMBL" id="BMJQ01000008">
    <property type="protein sequence ID" value="GGF23143.1"/>
    <property type="molecule type" value="Genomic_DNA"/>
</dbReference>
<sequence>MTEPASDDPQQLTAYLAADGFREPLLEELGPEVEVHDRLILAPGPARPAAWAQNVWHGVERIPIASIKDGARALKTRGRNWGLWPLGHFRRAQLIQDLLPHVGAKPLVFPAPVPTAPFGSWTLLEPDLILAAAHCSSPFRHGEARFVENREAPPNRAYLKLWEALTLARRYPGPGDRCVDLGASPGGWTWVLQQLGADVLSIDKAPLDPAIAALPRVTHRQQSAFALDPGEVGPVDFLCSDVICYPARLLRLVESWLASGLVRNFICTIKFQAETDHATARAFAAIPGSRVLHLHHNKHELTWMKLDQ</sequence>
<dbReference type="GO" id="GO:0032259">
    <property type="term" value="P:methylation"/>
    <property type="evidence" value="ECO:0007669"/>
    <property type="project" value="UniProtKB-KW"/>
</dbReference>
<organism evidence="2 3">
    <name type="scientific">Aliidongia dinghuensis</name>
    <dbReference type="NCBI Taxonomy" id="1867774"/>
    <lineage>
        <taxon>Bacteria</taxon>
        <taxon>Pseudomonadati</taxon>
        <taxon>Pseudomonadota</taxon>
        <taxon>Alphaproteobacteria</taxon>
        <taxon>Rhodospirillales</taxon>
        <taxon>Dongiaceae</taxon>
        <taxon>Aliidongia</taxon>
    </lineage>
</organism>
<dbReference type="CDD" id="cd02440">
    <property type="entry name" value="AdoMet_MTases"/>
    <property type="match status" value="1"/>
</dbReference>
<evidence type="ECO:0000313" key="3">
    <source>
        <dbReference type="Proteomes" id="UP000646365"/>
    </source>
</evidence>
<dbReference type="PANTHER" id="PTHR37524:SF2">
    <property type="entry name" value="RIBOSOMAL RNA METHYLTRANSFERASE FTSJ DOMAIN-CONTAINING PROTEIN"/>
    <property type="match status" value="1"/>
</dbReference>
<keyword evidence="2" id="KW-0808">Transferase</keyword>
<comment type="caution">
    <text evidence="2">The sequence shown here is derived from an EMBL/GenBank/DDBJ whole genome shotgun (WGS) entry which is preliminary data.</text>
</comment>
<dbReference type="PANTHER" id="PTHR37524">
    <property type="entry name" value="RIBOSOMAL RNA LARGE SUBUNIT METHYLTRANSFERASE M"/>
    <property type="match status" value="1"/>
</dbReference>
<keyword evidence="3" id="KW-1185">Reference proteome</keyword>